<dbReference type="Proteomes" id="UP001374535">
    <property type="component" value="Chromosome 9"/>
</dbReference>
<name>A0AAQ3MVM0_VIGMU</name>
<keyword evidence="2" id="KW-1185">Reference proteome</keyword>
<gene>
    <name evidence="1" type="ORF">V8G54_030710</name>
</gene>
<proteinExistence type="predicted"/>
<protein>
    <submittedName>
        <fullName evidence="1">Uncharacterized protein</fullName>
    </submittedName>
</protein>
<organism evidence="1 2">
    <name type="scientific">Vigna mungo</name>
    <name type="common">Black gram</name>
    <name type="synonym">Phaseolus mungo</name>
    <dbReference type="NCBI Taxonomy" id="3915"/>
    <lineage>
        <taxon>Eukaryota</taxon>
        <taxon>Viridiplantae</taxon>
        <taxon>Streptophyta</taxon>
        <taxon>Embryophyta</taxon>
        <taxon>Tracheophyta</taxon>
        <taxon>Spermatophyta</taxon>
        <taxon>Magnoliopsida</taxon>
        <taxon>eudicotyledons</taxon>
        <taxon>Gunneridae</taxon>
        <taxon>Pentapetalae</taxon>
        <taxon>rosids</taxon>
        <taxon>fabids</taxon>
        <taxon>Fabales</taxon>
        <taxon>Fabaceae</taxon>
        <taxon>Papilionoideae</taxon>
        <taxon>50 kb inversion clade</taxon>
        <taxon>NPAAA clade</taxon>
        <taxon>indigoferoid/millettioid clade</taxon>
        <taxon>Phaseoleae</taxon>
        <taxon>Vigna</taxon>
    </lineage>
</organism>
<evidence type="ECO:0000313" key="2">
    <source>
        <dbReference type="Proteomes" id="UP001374535"/>
    </source>
</evidence>
<sequence length="168" mass="19572">MQYQLHCQQLLHLYLPSPTPHYPIPWARSLRSYLPLPHSPSYLLQILHPESPHHLPLQTTHPPQNPQLIYHHPLHHSAQHHFPACKHHLCTNQTPKPPPLHPSHYNPHPLQPTLPRMNHPSEPHPYNPQTLLGFHPPLSPHGSLRILMFHTNPSLVPPWRLYLTKIKT</sequence>
<dbReference type="AlphaFoldDB" id="A0AAQ3MVM0"/>
<accession>A0AAQ3MVM0</accession>
<dbReference type="EMBL" id="CP144692">
    <property type="protein sequence ID" value="WVY98559.1"/>
    <property type="molecule type" value="Genomic_DNA"/>
</dbReference>
<evidence type="ECO:0000313" key="1">
    <source>
        <dbReference type="EMBL" id="WVY98559.1"/>
    </source>
</evidence>
<reference evidence="1 2" key="1">
    <citation type="journal article" date="2023" name="Life. Sci Alliance">
        <title>Evolutionary insights into 3D genome organization and epigenetic landscape of Vigna mungo.</title>
        <authorList>
            <person name="Junaid A."/>
            <person name="Singh B."/>
            <person name="Bhatia S."/>
        </authorList>
    </citation>
    <scope>NUCLEOTIDE SEQUENCE [LARGE SCALE GENOMIC DNA]</scope>
    <source>
        <strain evidence="1">Urdbean</strain>
    </source>
</reference>